<dbReference type="RefSeq" id="WP_258421735.1">
    <property type="nucleotide sequence ID" value="NZ_JANSUY010000001.1"/>
</dbReference>
<evidence type="ECO:0000313" key="3">
    <source>
        <dbReference type="EMBL" id="MCR9013843.1"/>
    </source>
</evidence>
<reference evidence="3" key="1">
    <citation type="submission" date="2022-08" db="EMBL/GenBank/DDBJ databases">
        <authorList>
            <person name="Zhang D."/>
        </authorList>
    </citation>
    <scope>NUCLEOTIDE SEQUENCE</scope>
    <source>
        <strain evidence="3">XJ19-11</strain>
    </source>
</reference>
<dbReference type="Pfam" id="PF07691">
    <property type="entry name" value="PA14"/>
    <property type="match status" value="1"/>
</dbReference>
<keyword evidence="4" id="KW-1185">Reference proteome</keyword>
<name>A0A9X2P477_9BACT</name>
<protein>
    <submittedName>
        <fullName evidence="3">DUF1080 domain-containing protein</fullName>
    </submittedName>
</protein>
<sequence length="603" mass="66708">MTNSYFKKYAALLGCVLLTGFFGNTALFAQQTIMLKDLSAFKPNNGTWQMAGDVSGDPNQDNFLKVSKGEAIIVNLPTKKNNGQDLISIEEFGDIDLELEVMVATHSNSGVYLMGQYEIQVLDSWTKLTAKPGDMGGVYERWDDSKPEGQKGYEGYAPRQNVARAPGIWQQLRVSFQAPRFNAQGEKTQNAKFLYIQLNGVTIHENLELFGPTRGSLMPNDIAKGPLRIQGDHGAVAFRNIEITRFDTPVPTLSDLKYETYKGFFNQEPDFSKIDVASVGIIKDIKDPIQTPTGQNLTRYMGNLNVPETGEYTFHFLVSSGTGQLTIDGKKVTGMGEEYQRANVSLTKGTVPVQILVSKTKDWSDTGLDLYVSGPGLREMPLSTSATRQQWMVDPILVDQQDVPMLRSFMDLPDGKRITHALSVSSPQQVHYSYDLSKGNLFQVWRGGFLDATPMWNDRGNGASVPLGVVVFIGNPEKNLQGIEFQSNNQNFDTQGYQTKNGGVEFLYDMQGIAFKDFIISRADGKGLDRTLSASGGTANKQYAIAEGADIKLIKDGLYWVTDKGFYIQVDPKSANKPVIQSSGDKQQLLVSLNSQIQYAILF</sequence>
<comment type="caution">
    <text evidence="3">The sequence shown here is derived from an EMBL/GenBank/DDBJ whole genome shotgun (WGS) entry which is preliminary data.</text>
</comment>
<dbReference type="InterPro" id="IPR037524">
    <property type="entry name" value="PA14/GLEYA"/>
</dbReference>
<evidence type="ECO:0000313" key="4">
    <source>
        <dbReference type="Proteomes" id="UP001142175"/>
    </source>
</evidence>
<dbReference type="Gene3D" id="2.60.120.560">
    <property type="entry name" value="Exo-inulinase, domain 1"/>
    <property type="match status" value="1"/>
</dbReference>
<dbReference type="GO" id="GO:0016787">
    <property type="term" value="F:hydrolase activity"/>
    <property type="evidence" value="ECO:0007669"/>
    <property type="project" value="InterPro"/>
</dbReference>
<dbReference type="Proteomes" id="UP001142175">
    <property type="component" value="Unassembled WGS sequence"/>
</dbReference>
<dbReference type="Gene3D" id="2.60.120.380">
    <property type="match status" value="1"/>
</dbReference>
<accession>A0A9X2P477</accession>
<gene>
    <name evidence="3" type="ORF">NU887_02285</name>
</gene>
<feature type="domain" description="PA14" evidence="2">
    <location>
        <begin position="251"/>
        <end position="386"/>
    </location>
</feature>
<keyword evidence="1" id="KW-0732">Signal</keyword>
<dbReference type="AlphaFoldDB" id="A0A9X2P477"/>
<dbReference type="EMBL" id="JANSUY010000001">
    <property type="protein sequence ID" value="MCR9013843.1"/>
    <property type="molecule type" value="Genomic_DNA"/>
</dbReference>
<feature type="signal peptide" evidence="1">
    <location>
        <begin position="1"/>
        <end position="29"/>
    </location>
</feature>
<proteinExistence type="predicted"/>
<evidence type="ECO:0000256" key="1">
    <source>
        <dbReference type="SAM" id="SignalP"/>
    </source>
</evidence>
<organism evidence="3 4">
    <name type="scientific">Aquiflexum gelatinilyticum</name>
    <dbReference type="NCBI Taxonomy" id="2961943"/>
    <lineage>
        <taxon>Bacteria</taxon>
        <taxon>Pseudomonadati</taxon>
        <taxon>Bacteroidota</taxon>
        <taxon>Cytophagia</taxon>
        <taxon>Cytophagales</taxon>
        <taxon>Cyclobacteriaceae</taxon>
        <taxon>Aquiflexum</taxon>
    </lineage>
</organism>
<dbReference type="InterPro" id="IPR010496">
    <property type="entry name" value="AL/BT2_dom"/>
</dbReference>
<dbReference type="InterPro" id="IPR011658">
    <property type="entry name" value="PA14_dom"/>
</dbReference>
<dbReference type="Pfam" id="PF06439">
    <property type="entry name" value="3keto-disac_hyd"/>
    <property type="match status" value="1"/>
</dbReference>
<feature type="chain" id="PRO_5040840778" evidence="1">
    <location>
        <begin position="30"/>
        <end position="603"/>
    </location>
</feature>
<dbReference type="PROSITE" id="PS51820">
    <property type="entry name" value="PA14"/>
    <property type="match status" value="1"/>
</dbReference>
<evidence type="ECO:0000259" key="2">
    <source>
        <dbReference type="PROSITE" id="PS51820"/>
    </source>
</evidence>